<feature type="transmembrane region" description="Helical" evidence="2">
    <location>
        <begin position="185"/>
        <end position="204"/>
    </location>
</feature>
<sequence length="288" mass="34023">MQTTVLRDKSDGRVTCFRKLHIKECGLGHRNPKRFVALEFGRPVLYLPWAIFWALYHCVWIALEAYWWSLKAHRAPLEWLLKLTNVGYILLTAVAVTECINAVYTYCFHTSKELETKTDMPWYYKLSWALHNMSHTTALLIALSYWTILAGHYTIKIWTINKHGVNLLYTLLVVILTTKPIKFQHVYIPMAFSFVYVLFTWIYFLATDELIYSFLNWNKPGKSILLTFLFVFVCTPLAHFFFFGLYKLKQYIKQSCSSKRDLESTENRDKESKEEMLNHEKTNLKETP</sequence>
<dbReference type="Proteomes" id="UP000005408">
    <property type="component" value="Unassembled WGS sequence"/>
</dbReference>
<feature type="transmembrane region" description="Helical" evidence="2">
    <location>
        <begin position="128"/>
        <end position="148"/>
    </location>
</feature>
<keyword evidence="4" id="KW-1185">Reference proteome</keyword>
<dbReference type="AlphaFoldDB" id="A0A8W8LYC2"/>
<keyword evidence="2" id="KW-0812">Transmembrane</keyword>
<accession>A0A8W8LYC2</accession>
<feature type="region of interest" description="Disordered" evidence="1">
    <location>
        <begin position="258"/>
        <end position="288"/>
    </location>
</feature>
<dbReference type="InterPro" id="IPR049352">
    <property type="entry name" value="Rost"/>
</dbReference>
<dbReference type="PANTHER" id="PTHR12242:SF1">
    <property type="entry name" value="MYND-TYPE DOMAIN-CONTAINING PROTEIN"/>
    <property type="match status" value="1"/>
</dbReference>
<organism evidence="3 4">
    <name type="scientific">Magallana gigas</name>
    <name type="common">Pacific oyster</name>
    <name type="synonym">Crassostrea gigas</name>
    <dbReference type="NCBI Taxonomy" id="29159"/>
    <lineage>
        <taxon>Eukaryota</taxon>
        <taxon>Metazoa</taxon>
        <taxon>Spiralia</taxon>
        <taxon>Lophotrochozoa</taxon>
        <taxon>Mollusca</taxon>
        <taxon>Bivalvia</taxon>
        <taxon>Autobranchia</taxon>
        <taxon>Pteriomorphia</taxon>
        <taxon>Ostreida</taxon>
        <taxon>Ostreoidea</taxon>
        <taxon>Ostreidae</taxon>
        <taxon>Magallana</taxon>
    </lineage>
</organism>
<dbReference type="OrthoDB" id="419711at2759"/>
<dbReference type="Pfam" id="PF21534">
    <property type="entry name" value="Rost"/>
    <property type="match status" value="1"/>
</dbReference>
<feature type="transmembrane region" description="Helical" evidence="2">
    <location>
        <begin position="224"/>
        <end position="246"/>
    </location>
</feature>
<reference evidence="3" key="1">
    <citation type="submission" date="2022-08" db="UniProtKB">
        <authorList>
            <consortium name="EnsemblMetazoa"/>
        </authorList>
    </citation>
    <scope>IDENTIFICATION</scope>
    <source>
        <strain evidence="3">05x7-T-G4-1.051#20</strain>
    </source>
</reference>
<dbReference type="RefSeq" id="XP_011439458.2">
    <property type="nucleotide sequence ID" value="XM_011441156.4"/>
</dbReference>
<feature type="transmembrane region" description="Helical" evidence="2">
    <location>
        <begin position="44"/>
        <end position="68"/>
    </location>
</feature>
<feature type="transmembrane region" description="Helical" evidence="2">
    <location>
        <begin position="88"/>
        <end position="107"/>
    </location>
</feature>
<evidence type="ECO:0000313" key="4">
    <source>
        <dbReference type="Proteomes" id="UP000005408"/>
    </source>
</evidence>
<dbReference type="OMA" id="WTILAGH"/>
<keyword evidence="2" id="KW-1133">Transmembrane helix</keyword>
<dbReference type="RefSeq" id="XP_065937910.1">
    <property type="nucleotide sequence ID" value="XM_066081838.1"/>
</dbReference>
<dbReference type="KEGG" id="crg:105336723"/>
<evidence type="ECO:0008006" key="5">
    <source>
        <dbReference type="Google" id="ProtNLM"/>
    </source>
</evidence>
<protein>
    <recommendedName>
        <fullName evidence="5">Protein rolling stone</fullName>
    </recommendedName>
</protein>
<dbReference type="GO" id="GO:0016020">
    <property type="term" value="C:membrane"/>
    <property type="evidence" value="ECO:0007669"/>
    <property type="project" value="TreeGrafter"/>
</dbReference>
<name>A0A8W8LYC2_MAGGI</name>
<keyword evidence="2" id="KW-0472">Membrane</keyword>
<evidence type="ECO:0000256" key="2">
    <source>
        <dbReference type="SAM" id="Phobius"/>
    </source>
</evidence>
<feature type="transmembrane region" description="Helical" evidence="2">
    <location>
        <begin position="160"/>
        <end position="178"/>
    </location>
</feature>
<proteinExistence type="predicted"/>
<evidence type="ECO:0000256" key="1">
    <source>
        <dbReference type="SAM" id="MobiDB-lite"/>
    </source>
</evidence>
<dbReference type="EnsemblMetazoa" id="G29683.1">
    <property type="protein sequence ID" value="G29683.1:cds"/>
    <property type="gene ID" value="G29683"/>
</dbReference>
<evidence type="ECO:0000313" key="3">
    <source>
        <dbReference type="EnsemblMetazoa" id="G29683.2:cds"/>
    </source>
</evidence>
<dbReference type="PANTHER" id="PTHR12242">
    <property type="entry name" value="OS02G0130600 PROTEIN-RELATED"/>
    <property type="match status" value="1"/>
</dbReference>
<dbReference type="EnsemblMetazoa" id="G29683.2">
    <property type="protein sequence ID" value="G29683.2:cds"/>
    <property type="gene ID" value="G29683"/>
</dbReference>
<dbReference type="GeneID" id="105336723"/>